<reference evidence="3 4" key="1">
    <citation type="submission" date="2016-02" db="EMBL/GenBank/DDBJ databases">
        <title>Genome analysis of coral dinoflagellate symbionts highlights evolutionary adaptations to a symbiotic lifestyle.</title>
        <authorList>
            <person name="Aranda M."/>
            <person name="Li Y."/>
            <person name="Liew Y.J."/>
            <person name="Baumgarten S."/>
            <person name="Simakov O."/>
            <person name="Wilson M."/>
            <person name="Piel J."/>
            <person name="Ashoor H."/>
            <person name="Bougouffa S."/>
            <person name="Bajic V.B."/>
            <person name="Ryu T."/>
            <person name="Ravasi T."/>
            <person name="Bayer T."/>
            <person name="Micklem G."/>
            <person name="Kim H."/>
            <person name="Bhak J."/>
            <person name="Lajeunesse T.C."/>
            <person name="Voolstra C.R."/>
        </authorList>
    </citation>
    <scope>NUCLEOTIDE SEQUENCE [LARGE SCALE GENOMIC DNA]</scope>
    <source>
        <strain evidence="3 4">CCMP2467</strain>
    </source>
</reference>
<feature type="chain" id="PRO_5012570711" evidence="2">
    <location>
        <begin position="36"/>
        <end position="312"/>
    </location>
</feature>
<evidence type="ECO:0000313" key="4">
    <source>
        <dbReference type="Proteomes" id="UP000186817"/>
    </source>
</evidence>
<evidence type="ECO:0000313" key="3">
    <source>
        <dbReference type="EMBL" id="OLP93247.1"/>
    </source>
</evidence>
<proteinExistence type="predicted"/>
<dbReference type="AlphaFoldDB" id="A0A1Q9DDM2"/>
<keyword evidence="4" id="KW-1185">Reference proteome</keyword>
<organism evidence="3 4">
    <name type="scientific">Symbiodinium microadriaticum</name>
    <name type="common">Dinoflagellate</name>
    <name type="synonym">Zooxanthella microadriatica</name>
    <dbReference type="NCBI Taxonomy" id="2951"/>
    <lineage>
        <taxon>Eukaryota</taxon>
        <taxon>Sar</taxon>
        <taxon>Alveolata</taxon>
        <taxon>Dinophyceae</taxon>
        <taxon>Suessiales</taxon>
        <taxon>Symbiodiniaceae</taxon>
        <taxon>Symbiodinium</taxon>
    </lineage>
</organism>
<gene>
    <name evidence="3" type="ORF">AK812_SmicGene24892</name>
</gene>
<feature type="signal peptide" evidence="2">
    <location>
        <begin position="1"/>
        <end position="35"/>
    </location>
</feature>
<evidence type="ECO:0000256" key="2">
    <source>
        <dbReference type="SAM" id="SignalP"/>
    </source>
</evidence>
<evidence type="ECO:0000256" key="1">
    <source>
        <dbReference type="SAM" id="MobiDB-lite"/>
    </source>
</evidence>
<sequence>MGAQLLCCGHTHPTQDSTWRQVLLSALLVLHLLEAILRRAVPVAPRTFGAGSEDTTRNFETFTTKLETPSCNLTSTKLFQSANSIAYATTVVGEGNIFASTESLAGSPQVVQDAEHESERGASAWSVTRISEVLHRRIVAPMMGQGAADPPPTPSWQSPVNQSAPVEPPLMSPESRRAMAAWTARPSILTTPVVPDKPQNDDSSAASVNHDLVMEEVRKQVQLAMQGRDSELHALKTQNEELRRALDTSAQLLNDMVQALLNNLVEFLLVMGWVSQLAKGYQGNCRAIRGSLEESGTQPPPVKNLVVGTLDR</sequence>
<accession>A0A1Q9DDM2</accession>
<protein>
    <submittedName>
        <fullName evidence="3">Uncharacterized protein</fullName>
    </submittedName>
</protein>
<name>A0A1Q9DDM2_SYMMI</name>
<dbReference type="OrthoDB" id="457681at2759"/>
<dbReference type="EMBL" id="LSRX01000589">
    <property type="protein sequence ID" value="OLP93247.1"/>
    <property type="molecule type" value="Genomic_DNA"/>
</dbReference>
<keyword evidence="2" id="KW-0732">Signal</keyword>
<feature type="region of interest" description="Disordered" evidence="1">
    <location>
        <begin position="291"/>
        <end position="312"/>
    </location>
</feature>
<feature type="region of interest" description="Disordered" evidence="1">
    <location>
        <begin position="143"/>
        <end position="171"/>
    </location>
</feature>
<comment type="caution">
    <text evidence="3">The sequence shown here is derived from an EMBL/GenBank/DDBJ whole genome shotgun (WGS) entry which is preliminary data.</text>
</comment>
<dbReference type="Proteomes" id="UP000186817">
    <property type="component" value="Unassembled WGS sequence"/>
</dbReference>
<feature type="compositionally biased region" description="Polar residues" evidence="1">
    <location>
        <begin position="155"/>
        <end position="164"/>
    </location>
</feature>